<feature type="region of interest" description="Disordered" evidence="3">
    <location>
        <begin position="808"/>
        <end position="828"/>
    </location>
</feature>
<proteinExistence type="predicted"/>
<protein>
    <submittedName>
        <fullName evidence="7">CCHC-type domain-containing protein</fullName>
    </submittedName>
</protein>
<dbReference type="InterPro" id="IPR011010">
    <property type="entry name" value="DNA_brk_join_enz"/>
</dbReference>
<dbReference type="PROSITE" id="PS50158">
    <property type="entry name" value="ZF_CCHC"/>
    <property type="match status" value="1"/>
</dbReference>
<dbReference type="Gene3D" id="3.60.10.10">
    <property type="entry name" value="Endonuclease/exonuclease/phosphatase"/>
    <property type="match status" value="1"/>
</dbReference>
<keyword evidence="1" id="KW-0233">DNA recombination</keyword>
<dbReference type="SUPFAM" id="SSF56219">
    <property type="entry name" value="DNase I-like"/>
    <property type="match status" value="1"/>
</dbReference>
<evidence type="ECO:0000259" key="4">
    <source>
        <dbReference type="PROSITE" id="PS50158"/>
    </source>
</evidence>
<dbReference type="Pfam" id="PF03372">
    <property type="entry name" value="Exo_endo_phos"/>
    <property type="match status" value="1"/>
</dbReference>
<dbReference type="WBParaSite" id="maker-uti_cns_0000732-snap-gene-0.2-mRNA-1">
    <property type="protein sequence ID" value="maker-uti_cns_0000732-snap-gene-0.2-mRNA-1"/>
    <property type="gene ID" value="maker-uti_cns_0000732-snap-gene-0.2"/>
</dbReference>
<dbReference type="SUPFAM" id="SSF57756">
    <property type="entry name" value="Retrovirus zinc finger-like domains"/>
    <property type="match status" value="1"/>
</dbReference>
<dbReference type="InterPro" id="IPR005135">
    <property type="entry name" value="Endo/exonuclease/phosphatase"/>
</dbReference>
<organism evidence="6 7">
    <name type="scientific">Macrostomum lignano</name>
    <dbReference type="NCBI Taxonomy" id="282301"/>
    <lineage>
        <taxon>Eukaryota</taxon>
        <taxon>Metazoa</taxon>
        <taxon>Spiralia</taxon>
        <taxon>Lophotrochozoa</taxon>
        <taxon>Platyhelminthes</taxon>
        <taxon>Rhabditophora</taxon>
        <taxon>Macrostomorpha</taxon>
        <taxon>Macrostomida</taxon>
        <taxon>Macrostomidae</taxon>
        <taxon>Macrostomum</taxon>
    </lineage>
</organism>
<dbReference type="InterPro" id="IPR021109">
    <property type="entry name" value="Peptidase_aspartic_dom_sf"/>
</dbReference>
<dbReference type="SMART" id="SM00343">
    <property type="entry name" value="ZnF_C2HC"/>
    <property type="match status" value="1"/>
</dbReference>
<dbReference type="GO" id="GO:0003677">
    <property type="term" value="F:DNA binding"/>
    <property type="evidence" value="ECO:0007669"/>
    <property type="project" value="InterPro"/>
</dbReference>
<dbReference type="SUPFAM" id="SSF56349">
    <property type="entry name" value="DNA breaking-rejoining enzymes"/>
    <property type="match status" value="1"/>
</dbReference>
<dbReference type="CDD" id="cd01650">
    <property type="entry name" value="RT_nLTR_like"/>
    <property type="match status" value="1"/>
</dbReference>
<dbReference type="InterPro" id="IPR001878">
    <property type="entry name" value="Znf_CCHC"/>
</dbReference>
<dbReference type="Pfam" id="PF00078">
    <property type="entry name" value="RVT_1"/>
    <property type="match status" value="1"/>
</dbReference>
<sequence length="2114" mass="236381">RVAPSDVLLHALDHGVRDHQAEALLRKFSQTNFRHGNASSGSAFVQYESSFAEKLVLMHPLHLFGVDQDVNFAVHDKRDGFYHLFKSLSIDDGALFAQPAVSKGVQHPQGAAGLRHNKSCLRTLETTWLLRPHLRYVSVCGVSKEEMVLAGTTSKLETDADKLTALVADVNFDDELAKLISADPESLATLDELDHLVNQLERDNECRISVSKQKAIIKRLTDWLESCNVHLDFKNVSVEELARWIRYFYASKRKPDGGFYSPNTIVGLRAALYRYFMKLRGLNIIAEPAFHAANLMVKHVCNAYLKSGGRIRHYDAIESEDLMKLASYFDRSTPARLQEEVYFNIIFYYGNRGREWLRGLTANSFSKTVLANGMTAIKLQSSTSKNVKGSVDIRDCDDNKEALMVAKPGSKCCPVAAFKMYLSKIVAVPDWNGTDFFVRPNQQVGPNGIWYTKQAVGINTLGPLMKTISAKANLSKPYTGHCVRATVVTELHEAGYAVETIAKVTGNKAIAPTRVSASAVPRHRVEAVAGSAQLELPAAPEYRRTAQQVQQHPQMELGANFSAILNSIPRQRHDYYKYLIGQLKGYLYRVALLRLDGRGFMPQAAEPKEVIKTLRREFTFEQRLNNLGRDTNPDMIRMMLQAMQRQLDLQPKKQVKMKSYTPSQDIRVWLKAFDLRCEAEDLQDEDDKKAQLLANLDLNSAYAAVLRMRLPDRISYRQLQQRLIERFSRLSGPDEYREEFRGRSQRKNESTEDYADALQELGEQAFPWLEPRHLEQELIDQFLRGIRTSSDCREKLFWIRPTTLSESLASTEEDGTSKRPGSSFERAPAPFRSWKKSLSSSSIYLTRWHSKSTANQVIGQANRPPHYTCYECHQEGHKARDCPYRRQSTQQFTGNGRPEDVNGNAPRAPAQAMQPTPNTPRKSMAPQPRQLTRSSPEAEETSSERPLGPPIRRRSPRCIVAPAYPNRVAMYDGTELSLAAKVILSIEFGDYVAETEFFVAEGDCENLLGIDFMRSHCQGLDFQQGMLTFRQGTRLPVRYSRRELKACRVYVAEKCTLPPQCSCLVAIKLAEGHQQNYGSPMIIEPLKSGLRAKHHQLDAAPVLHTMTEGRGVMEVLNPSDTEVHLRRNMLMGVATPLKTQDLEYFSESNEPEVRQLITTEETTDSWINEVDIGDQLNSHQRHQETDPGIDSEATAPAALSIETHNRDPEAETDLDNEPEATAPAALCRVLHCSRRSQETASLDEDTEATAPAALCRATHARRRFKETSLDEVQEATSGEPRLTAAAAKCGRTKRGQRSARRRVERRRERNWRGRQRGAARRAAAALAQLDLPGGAGDHEAHQHRAPAVPEGTLRVGTLNCRTLKATWRRGLLARLALDLSCDVIALQEVSIRADPGLHCEDLGAGWTLWYTSADERGRGGVGALIGPRLQQSCRCISLSSRLLRVDVRLRGRNTRLFCAYAPPATRSDEAQAFFEQLSVRVQEMAQRDTVVILGDLNAVLRRSERSLFVTARENGNTGALEDFLERQDMVHRAGSRPSWAASGGGGTRARWNATRRLAQLDHVLVRFRERRRVTNCHTITPLALRSDHRLLICDLRLRDPLYRPPKRPRRRYYRALRDAETRRRFAGAFVTALGDKRGGAEYAEVSAAVRAAAEQAVPLMRPAQRGQPVWQDDPAIDEAREDLERLRLSGRPTREAEEALAAVYLQRQQSAVDDAIQAVSAAGPDARGRVAWSAINTLTGRKRRIALNLAGDTPDERRNELREFFAAIVNAPPPPLPENLRLPPETPLPAEESFNVAPVSTADVVKFARQSPGGKALGPDEVPTEALRIHCVATEVARVMNRVLFGEVAPNEWTTAHIVAIPKKPGHHQARGASRHLPTVLRREAVQPHAAIAPVLDPYLRPEQNGFRPHRGTVTQILALRRVIEEARIRQLTLILIFVDFRKAFDSVVRDALPEVLRAYNVPELLISAVMALYHGTTAAVSTPDGLSDFFETSSGDTLAPFLFILVLDWVLRTALPSNDDGFLLRDAVLGYADDLALLSSTVEGAQRQLDRLVAVAASVGLVVNTQKTVVLCVSDDTEAAIFCRGADGQASELPRCQQFVYLGGLVPDVREDL</sequence>
<feature type="region of interest" description="Disordered" evidence="3">
    <location>
        <begin position="879"/>
        <end position="954"/>
    </location>
</feature>
<name>A0A1I8G3L1_9PLAT</name>
<dbReference type="PROSITE" id="PS50878">
    <property type="entry name" value="RT_POL"/>
    <property type="match status" value="1"/>
</dbReference>
<feature type="compositionally biased region" description="Basic residues" evidence="3">
    <location>
        <begin position="1290"/>
        <end position="1304"/>
    </location>
</feature>
<evidence type="ECO:0000256" key="1">
    <source>
        <dbReference type="ARBA" id="ARBA00023172"/>
    </source>
</evidence>
<dbReference type="InterPro" id="IPR036691">
    <property type="entry name" value="Endo/exonu/phosph_ase_sf"/>
</dbReference>
<dbReference type="InterPro" id="IPR036875">
    <property type="entry name" value="Znf_CCHC_sf"/>
</dbReference>
<evidence type="ECO:0000256" key="3">
    <source>
        <dbReference type="SAM" id="MobiDB-lite"/>
    </source>
</evidence>
<evidence type="ECO:0000259" key="5">
    <source>
        <dbReference type="PROSITE" id="PS50878"/>
    </source>
</evidence>
<dbReference type="Gene3D" id="1.10.443.10">
    <property type="entry name" value="Intergrase catalytic core"/>
    <property type="match status" value="1"/>
</dbReference>
<dbReference type="CDD" id="cd09076">
    <property type="entry name" value="L1-EN"/>
    <property type="match status" value="1"/>
</dbReference>
<feature type="domain" description="Reverse transcriptase" evidence="5">
    <location>
        <begin position="1842"/>
        <end position="2107"/>
    </location>
</feature>
<dbReference type="InterPro" id="IPR013762">
    <property type="entry name" value="Integrase-like_cat_sf"/>
</dbReference>
<dbReference type="Gene3D" id="4.10.60.10">
    <property type="entry name" value="Zinc finger, CCHC-type"/>
    <property type="match status" value="1"/>
</dbReference>
<dbReference type="InterPro" id="IPR000477">
    <property type="entry name" value="RT_dom"/>
</dbReference>
<keyword evidence="2" id="KW-0479">Metal-binding</keyword>
<evidence type="ECO:0000313" key="7">
    <source>
        <dbReference type="WBParaSite" id="maker-uti_cns_0000732-snap-gene-0.2-mRNA-1"/>
    </source>
</evidence>
<keyword evidence="2" id="KW-0863">Zinc-finger</keyword>
<keyword evidence="6" id="KW-1185">Reference proteome</keyword>
<dbReference type="GO" id="GO:0008270">
    <property type="term" value="F:zinc ion binding"/>
    <property type="evidence" value="ECO:0007669"/>
    <property type="project" value="UniProtKB-KW"/>
</dbReference>
<dbReference type="PANTHER" id="PTHR21446">
    <property type="entry name" value="DUF3504 DOMAIN-CONTAINING PROTEIN"/>
    <property type="match status" value="1"/>
</dbReference>
<accession>A0A1I8G3L1</accession>
<feature type="region of interest" description="Disordered" evidence="3">
    <location>
        <begin position="1286"/>
        <end position="1318"/>
    </location>
</feature>
<feature type="domain" description="CCHC-type" evidence="4">
    <location>
        <begin position="869"/>
        <end position="883"/>
    </location>
</feature>
<dbReference type="InterPro" id="IPR052787">
    <property type="entry name" value="MAVS"/>
</dbReference>
<dbReference type="Gene3D" id="2.40.70.10">
    <property type="entry name" value="Acid Proteases"/>
    <property type="match status" value="1"/>
</dbReference>
<dbReference type="GO" id="GO:0003824">
    <property type="term" value="F:catalytic activity"/>
    <property type="evidence" value="ECO:0007669"/>
    <property type="project" value="InterPro"/>
</dbReference>
<dbReference type="PANTHER" id="PTHR21446:SF6">
    <property type="entry name" value="MITOCHONDRIAL ANTIVIRAL-SIGNALING PROTEIN"/>
    <property type="match status" value="1"/>
</dbReference>
<keyword evidence="2" id="KW-0862">Zinc</keyword>
<dbReference type="Proteomes" id="UP000095280">
    <property type="component" value="Unplaced"/>
</dbReference>
<reference evidence="7" key="1">
    <citation type="submission" date="2016-11" db="UniProtKB">
        <authorList>
            <consortium name="WormBaseParasite"/>
        </authorList>
    </citation>
    <scope>IDENTIFICATION</scope>
</reference>
<evidence type="ECO:0000256" key="2">
    <source>
        <dbReference type="PROSITE-ProRule" id="PRU00047"/>
    </source>
</evidence>
<dbReference type="GO" id="GO:0015074">
    <property type="term" value="P:DNA integration"/>
    <property type="evidence" value="ECO:0007669"/>
    <property type="project" value="InterPro"/>
</dbReference>
<evidence type="ECO:0000313" key="6">
    <source>
        <dbReference type="Proteomes" id="UP000095280"/>
    </source>
</evidence>
<dbReference type="GO" id="GO:0006310">
    <property type="term" value="P:DNA recombination"/>
    <property type="evidence" value="ECO:0007669"/>
    <property type="project" value="UniProtKB-KW"/>
</dbReference>